<evidence type="ECO:0000313" key="1">
    <source>
        <dbReference type="EMBL" id="GAA2030868.1"/>
    </source>
</evidence>
<accession>A0ABN2U8F4</accession>
<keyword evidence="2" id="KW-1185">Reference proteome</keyword>
<dbReference type="EMBL" id="BAAAQN010000017">
    <property type="protein sequence ID" value="GAA2030868.1"/>
    <property type="molecule type" value="Genomic_DNA"/>
</dbReference>
<evidence type="ECO:0000313" key="2">
    <source>
        <dbReference type="Proteomes" id="UP001500751"/>
    </source>
</evidence>
<name>A0ABN2U8F4_9ACTN</name>
<organism evidence="1 2">
    <name type="scientific">Catenulispora yoronensis</name>
    <dbReference type="NCBI Taxonomy" id="450799"/>
    <lineage>
        <taxon>Bacteria</taxon>
        <taxon>Bacillati</taxon>
        <taxon>Actinomycetota</taxon>
        <taxon>Actinomycetes</taxon>
        <taxon>Catenulisporales</taxon>
        <taxon>Catenulisporaceae</taxon>
        <taxon>Catenulispora</taxon>
    </lineage>
</organism>
<comment type="caution">
    <text evidence="1">The sequence shown here is derived from an EMBL/GenBank/DDBJ whole genome shotgun (WGS) entry which is preliminary data.</text>
</comment>
<dbReference type="RefSeq" id="WP_344666513.1">
    <property type="nucleotide sequence ID" value="NZ_BAAAQN010000017.1"/>
</dbReference>
<reference evidence="2" key="1">
    <citation type="journal article" date="2019" name="Int. J. Syst. Evol. Microbiol.">
        <title>The Global Catalogue of Microorganisms (GCM) 10K type strain sequencing project: providing services to taxonomists for standard genome sequencing and annotation.</title>
        <authorList>
            <consortium name="The Broad Institute Genomics Platform"/>
            <consortium name="The Broad Institute Genome Sequencing Center for Infectious Disease"/>
            <person name="Wu L."/>
            <person name="Ma J."/>
        </authorList>
    </citation>
    <scope>NUCLEOTIDE SEQUENCE [LARGE SCALE GENOMIC DNA]</scope>
    <source>
        <strain evidence="2">JCM 16014</strain>
    </source>
</reference>
<sequence>MIVNSGPEGVDTVDGPGVAEMAARIKHFRPLLAAAARPEPQAHGPTVQAWAS</sequence>
<proteinExistence type="predicted"/>
<dbReference type="Proteomes" id="UP001500751">
    <property type="component" value="Unassembled WGS sequence"/>
</dbReference>
<gene>
    <name evidence="1" type="ORF">GCM10009839_33380</name>
</gene>
<protein>
    <submittedName>
        <fullName evidence="1">Uncharacterized protein</fullName>
    </submittedName>
</protein>